<name>M2Q2G3_CERS8</name>
<proteinExistence type="predicted"/>
<evidence type="ECO:0000256" key="3">
    <source>
        <dbReference type="ARBA" id="ARBA00023224"/>
    </source>
</evidence>
<dbReference type="GO" id="GO:0001664">
    <property type="term" value="F:G protein-coupled receptor binding"/>
    <property type="evidence" value="ECO:0007669"/>
    <property type="project" value="TreeGrafter"/>
</dbReference>
<evidence type="ECO:0000313" key="7">
    <source>
        <dbReference type="Proteomes" id="UP000016930"/>
    </source>
</evidence>
<dbReference type="Proteomes" id="UP000016930">
    <property type="component" value="Unassembled WGS sequence"/>
</dbReference>
<dbReference type="GO" id="GO:0005737">
    <property type="term" value="C:cytoplasm"/>
    <property type="evidence" value="ECO:0007669"/>
    <property type="project" value="TreeGrafter"/>
</dbReference>
<organism evidence="6 7">
    <name type="scientific">Ceriporiopsis subvermispora (strain B)</name>
    <name type="common">White-rot fungus</name>
    <name type="synonym">Gelatoporia subvermispora</name>
    <dbReference type="NCBI Taxonomy" id="914234"/>
    <lineage>
        <taxon>Eukaryota</taxon>
        <taxon>Fungi</taxon>
        <taxon>Dikarya</taxon>
        <taxon>Basidiomycota</taxon>
        <taxon>Agaricomycotina</taxon>
        <taxon>Agaricomycetes</taxon>
        <taxon>Polyporales</taxon>
        <taxon>Gelatoporiaceae</taxon>
        <taxon>Gelatoporia</taxon>
    </lineage>
</organism>
<dbReference type="FunFam" id="3.40.50.300:FF:000720">
    <property type="entry name" value="Guanine nucleotide-binding protein G(k) subunit alpha"/>
    <property type="match status" value="1"/>
</dbReference>
<dbReference type="EMBL" id="KB445827">
    <property type="protein sequence ID" value="EMD30978.1"/>
    <property type="molecule type" value="Genomic_DNA"/>
</dbReference>
<evidence type="ECO:0000313" key="6">
    <source>
        <dbReference type="EMBL" id="EMD30978.1"/>
    </source>
</evidence>
<dbReference type="OrthoDB" id="5817230at2759"/>
<dbReference type="AlphaFoldDB" id="M2Q2G3"/>
<accession>M2Q2G3</accession>
<evidence type="ECO:0000256" key="1">
    <source>
        <dbReference type="ARBA" id="ARBA00022741"/>
    </source>
</evidence>
<dbReference type="GO" id="GO:0003924">
    <property type="term" value="F:GTPase activity"/>
    <property type="evidence" value="ECO:0007669"/>
    <property type="project" value="InterPro"/>
</dbReference>
<dbReference type="InterPro" id="IPR011025">
    <property type="entry name" value="GproteinA_insert"/>
</dbReference>
<protein>
    <submittedName>
        <fullName evidence="6">Heterotrimeric G-protein alpha subunit</fullName>
    </submittedName>
</protein>
<feature type="binding site" evidence="5">
    <location>
        <position position="48"/>
    </location>
    <ligand>
        <name>Mg(2+)</name>
        <dbReference type="ChEBI" id="CHEBI:18420"/>
    </ligand>
</feature>
<evidence type="ECO:0000256" key="5">
    <source>
        <dbReference type="PIRSR" id="PIRSR601019-2"/>
    </source>
</evidence>
<dbReference type="Gene3D" id="3.40.50.300">
    <property type="entry name" value="P-loop containing nucleotide triphosphate hydrolases"/>
    <property type="match status" value="1"/>
</dbReference>
<keyword evidence="3" id="KW-0807">Transducer</keyword>
<dbReference type="SUPFAM" id="SSF52540">
    <property type="entry name" value="P-loop containing nucleoside triphosphate hydrolases"/>
    <property type="match status" value="1"/>
</dbReference>
<dbReference type="InterPro" id="IPR027417">
    <property type="entry name" value="P-loop_NTPase"/>
</dbReference>
<feature type="binding site" evidence="4">
    <location>
        <position position="202"/>
    </location>
    <ligand>
        <name>GTP</name>
        <dbReference type="ChEBI" id="CHEBI:37565"/>
    </ligand>
</feature>
<sequence>MAALWADAGIQALLRHEVKRSFLDDVARVAARGYEPSDDDVVRARLRTMGVQEYRFKFERGSESGREWFIYDVGGARSSRHAWFPYFDDINAIIFLAPISCFDEKLAEDPSVNRLQDSMLLWKAVCSSKLLKKVQLILFLNKCDLLHAKLARGVKVARYVMTYGDRSNDARTAAKYFRQQFKDLLTRHSPEQREFYSFLTTAVDTKATAVTVAAVREGIQRNHLKDADIL</sequence>
<evidence type="ECO:0000256" key="2">
    <source>
        <dbReference type="ARBA" id="ARBA00023134"/>
    </source>
</evidence>
<dbReference type="Gene3D" id="1.10.400.10">
    <property type="entry name" value="GI Alpha 1, domain 2-like"/>
    <property type="match status" value="1"/>
</dbReference>
<dbReference type="SMART" id="SM00275">
    <property type="entry name" value="G_alpha"/>
    <property type="match status" value="1"/>
</dbReference>
<dbReference type="GO" id="GO:0031683">
    <property type="term" value="F:G-protein beta/gamma-subunit complex binding"/>
    <property type="evidence" value="ECO:0007669"/>
    <property type="project" value="InterPro"/>
</dbReference>
<gene>
    <name evidence="6" type="ORF">CERSUDRAFT_69653</name>
</gene>
<dbReference type="GO" id="GO:0005834">
    <property type="term" value="C:heterotrimeric G-protein complex"/>
    <property type="evidence" value="ECO:0007669"/>
    <property type="project" value="TreeGrafter"/>
</dbReference>
<keyword evidence="7" id="KW-1185">Reference proteome</keyword>
<dbReference type="InterPro" id="IPR001019">
    <property type="entry name" value="Gprotein_alpha_su"/>
</dbReference>
<dbReference type="Pfam" id="PF00503">
    <property type="entry name" value="G-alpha"/>
    <property type="match status" value="1"/>
</dbReference>
<dbReference type="HOGENOM" id="CLU_014184_7_0_1"/>
<dbReference type="GO" id="GO:0046872">
    <property type="term" value="F:metal ion binding"/>
    <property type="evidence" value="ECO:0007669"/>
    <property type="project" value="UniProtKB-KW"/>
</dbReference>
<keyword evidence="2 4" id="KW-0342">GTP-binding</keyword>
<evidence type="ECO:0000256" key="4">
    <source>
        <dbReference type="PIRSR" id="PIRSR601019-1"/>
    </source>
</evidence>
<dbReference type="GO" id="GO:0005525">
    <property type="term" value="F:GTP binding"/>
    <property type="evidence" value="ECO:0007669"/>
    <property type="project" value="UniProtKB-KW"/>
</dbReference>
<dbReference type="GO" id="GO:0007188">
    <property type="term" value="P:adenylate cyclase-modulating G protein-coupled receptor signaling pathway"/>
    <property type="evidence" value="ECO:0007669"/>
    <property type="project" value="TreeGrafter"/>
</dbReference>
<dbReference type="PANTHER" id="PTHR10218:SF360">
    <property type="entry name" value="GUANINE NUCLEOTIDE-BINDING PROTEIN SUBUNIT ALPHA HOMOLOG"/>
    <property type="match status" value="1"/>
</dbReference>
<feature type="binding site" evidence="4">
    <location>
        <begin position="141"/>
        <end position="144"/>
    </location>
    <ligand>
        <name>GTP</name>
        <dbReference type="ChEBI" id="CHEBI:37565"/>
    </ligand>
</feature>
<keyword evidence="1 4" id="KW-0547">Nucleotide-binding</keyword>
<dbReference type="STRING" id="914234.M2Q2G3"/>
<reference evidence="6 7" key="1">
    <citation type="journal article" date="2012" name="Proc. Natl. Acad. Sci. U.S.A.">
        <title>Comparative genomics of Ceriporiopsis subvermispora and Phanerochaete chrysosporium provide insight into selective ligninolysis.</title>
        <authorList>
            <person name="Fernandez-Fueyo E."/>
            <person name="Ruiz-Duenas F.J."/>
            <person name="Ferreira P."/>
            <person name="Floudas D."/>
            <person name="Hibbett D.S."/>
            <person name="Canessa P."/>
            <person name="Larrondo L.F."/>
            <person name="James T.Y."/>
            <person name="Seelenfreund D."/>
            <person name="Lobos S."/>
            <person name="Polanco R."/>
            <person name="Tello M."/>
            <person name="Honda Y."/>
            <person name="Watanabe T."/>
            <person name="Watanabe T."/>
            <person name="Ryu J.S."/>
            <person name="Kubicek C.P."/>
            <person name="Schmoll M."/>
            <person name="Gaskell J."/>
            <person name="Hammel K.E."/>
            <person name="St John F.J."/>
            <person name="Vanden Wymelenberg A."/>
            <person name="Sabat G."/>
            <person name="Splinter BonDurant S."/>
            <person name="Syed K."/>
            <person name="Yadav J.S."/>
            <person name="Doddapaneni H."/>
            <person name="Subramanian V."/>
            <person name="Lavin J.L."/>
            <person name="Oguiza J.A."/>
            <person name="Perez G."/>
            <person name="Pisabarro A.G."/>
            <person name="Ramirez L."/>
            <person name="Santoyo F."/>
            <person name="Master E."/>
            <person name="Coutinho P.M."/>
            <person name="Henrissat B."/>
            <person name="Lombard V."/>
            <person name="Magnuson J.K."/>
            <person name="Kuees U."/>
            <person name="Hori C."/>
            <person name="Igarashi K."/>
            <person name="Samejima M."/>
            <person name="Held B.W."/>
            <person name="Barry K.W."/>
            <person name="LaButti K.M."/>
            <person name="Lapidus A."/>
            <person name="Lindquist E.A."/>
            <person name="Lucas S.M."/>
            <person name="Riley R."/>
            <person name="Salamov A.A."/>
            <person name="Hoffmeister D."/>
            <person name="Schwenk D."/>
            <person name="Hadar Y."/>
            <person name="Yarden O."/>
            <person name="de Vries R.P."/>
            <person name="Wiebenga A."/>
            <person name="Stenlid J."/>
            <person name="Eastwood D."/>
            <person name="Grigoriev I.V."/>
            <person name="Berka R.M."/>
            <person name="Blanchette R.A."/>
            <person name="Kersten P."/>
            <person name="Martinez A.T."/>
            <person name="Vicuna R."/>
            <person name="Cullen D."/>
        </authorList>
    </citation>
    <scope>NUCLEOTIDE SEQUENCE [LARGE SCALE GENOMIC DNA]</scope>
    <source>
        <strain evidence="6 7">B</strain>
    </source>
</reference>
<dbReference type="PROSITE" id="PS51882">
    <property type="entry name" value="G_ALPHA"/>
    <property type="match status" value="1"/>
</dbReference>
<dbReference type="PRINTS" id="PR00318">
    <property type="entry name" value="GPROTEINA"/>
</dbReference>
<keyword evidence="5" id="KW-0460">Magnesium</keyword>
<dbReference type="SUPFAM" id="SSF47895">
    <property type="entry name" value="Transducin (alpha subunit), insertion domain"/>
    <property type="match status" value="1"/>
</dbReference>
<keyword evidence="5" id="KW-0479">Metal-binding</keyword>
<dbReference type="PANTHER" id="PTHR10218">
    <property type="entry name" value="GTP-BINDING PROTEIN ALPHA SUBUNIT"/>
    <property type="match status" value="1"/>
</dbReference>